<proteinExistence type="predicted"/>
<evidence type="ECO:0000313" key="1">
    <source>
        <dbReference type="EMBL" id="KIM20463.1"/>
    </source>
</evidence>
<reference evidence="2" key="2">
    <citation type="submission" date="2015-01" db="EMBL/GenBank/DDBJ databases">
        <title>Evolutionary Origins and Diversification of the Mycorrhizal Mutualists.</title>
        <authorList>
            <consortium name="DOE Joint Genome Institute"/>
            <consortium name="Mycorrhizal Genomics Consortium"/>
            <person name="Kohler A."/>
            <person name="Kuo A."/>
            <person name="Nagy L.G."/>
            <person name="Floudas D."/>
            <person name="Copeland A."/>
            <person name="Barry K.W."/>
            <person name="Cichocki N."/>
            <person name="Veneault-Fourrey C."/>
            <person name="LaButti K."/>
            <person name="Lindquist E.A."/>
            <person name="Lipzen A."/>
            <person name="Lundell T."/>
            <person name="Morin E."/>
            <person name="Murat C."/>
            <person name="Riley R."/>
            <person name="Ohm R."/>
            <person name="Sun H."/>
            <person name="Tunlid A."/>
            <person name="Henrissat B."/>
            <person name="Grigoriev I.V."/>
            <person name="Hibbett D.S."/>
            <person name="Martin F."/>
        </authorList>
    </citation>
    <scope>NUCLEOTIDE SEQUENCE [LARGE SCALE GENOMIC DNA]</scope>
    <source>
        <strain evidence="2">MAFF 305830</strain>
    </source>
</reference>
<dbReference type="Proteomes" id="UP000054097">
    <property type="component" value="Unassembled WGS sequence"/>
</dbReference>
<reference evidence="1 2" key="1">
    <citation type="submission" date="2014-04" db="EMBL/GenBank/DDBJ databases">
        <authorList>
            <consortium name="DOE Joint Genome Institute"/>
            <person name="Kuo A."/>
            <person name="Zuccaro A."/>
            <person name="Kohler A."/>
            <person name="Nagy L.G."/>
            <person name="Floudas D."/>
            <person name="Copeland A."/>
            <person name="Barry K.W."/>
            <person name="Cichocki N."/>
            <person name="Veneault-Fourrey C."/>
            <person name="LaButti K."/>
            <person name="Lindquist E.A."/>
            <person name="Lipzen A."/>
            <person name="Lundell T."/>
            <person name="Morin E."/>
            <person name="Murat C."/>
            <person name="Sun H."/>
            <person name="Tunlid A."/>
            <person name="Henrissat B."/>
            <person name="Grigoriev I.V."/>
            <person name="Hibbett D.S."/>
            <person name="Martin F."/>
            <person name="Nordberg H.P."/>
            <person name="Cantor M.N."/>
            <person name="Hua S.X."/>
        </authorList>
    </citation>
    <scope>NUCLEOTIDE SEQUENCE [LARGE SCALE GENOMIC DNA]</scope>
    <source>
        <strain evidence="1 2">MAFF 305830</strain>
    </source>
</reference>
<dbReference type="AlphaFoldDB" id="A0A0C2W1R3"/>
<keyword evidence="2" id="KW-1185">Reference proteome</keyword>
<sequence>MFERASAKLAGHDSRLDQVLDKLEDVKREILKVTPVDIVPDTTIDDFEPQMECLREGLKELNGVKPGVYKVVEGNDAQQRDRTKIAESIQRAKSMREDSSFSVSLYNMCDSSTPPHTPEADLTTCQEVKKYLKYRKMAEEPELWRKKETHPYTPQGIRWEYVAEDTATLTEVSLYLDVTPDLSKYIVVLRYHTSKEIDNPIPVPIACTASTLMQHLTSLWPEYTVGDAYKIDGYKKVTLGNIDETLCPDRTNELLVYVDTHRAKKQRWAVWRQRWKVAKQVWVRIRGQR</sequence>
<dbReference type="EMBL" id="KN824432">
    <property type="protein sequence ID" value="KIM20463.1"/>
    <property type="molecule type" value="Genomic_DNA"/>
</dbReference>
<accession>A0A0C2W1R3</accession>
<evidence type="ECO:0000313" key="2">
    <source>
        <dbReference type="Proteomes" id="UP000054097"/>
    </source>
</evidence>
<name>A0A0C2W1R3_SERVB</name>
<dbReference type="HOGENOM" id="CLU_963667_0_0_1"/>
<gene>
    <name evidence="1" type="ORF">M408DRAFT_333966</name>
</gene>
<organism evidence="1 2">
    <name type="scientific">Serendipita vermifera MAFF 305830</name>
    <dbReference type="NCBI Taxonomy" id="933852"/>
    <lineage>
        <taxon>Eukaryota</taxon>
        <taxon>Fungi</taxon>
        <taxon>Dikarya</taxon>
        <taxon>Basidiomycota</taxon>
        <taxon>Agaricomycotina</taxon>
        <taxon>Agaricomycetes</taxon>
        <taxon>Sebacinales</taxon>
        <taxon>Serendipitaceae</taxon>
        <taxon>Serendipita</taxon>
    </lineage>
</organism>
<protein>
    <submittedName>
        <fullName evidence="1">Uncharacterized protein</fullName>
    </submittedName>
</protein>